<protein>
    <submittedName>
        <fullName evidence="1">Uncharacterized protein</fullName>
    </submittedName>
</protein>
<dbReference type="EMBL" id="SNRY01000696">
    <property type="protein sequence ID" value="KAA6337477.1"/>
    <property type="molecule type" value="Genomic_DNA"/>
</dbReference>
<organism evidence="1">
    <name type="scientific">termite gut metagenome</name>
    <dbReference type="NCBI Taxonomy" id="433724"/>
    <lineage>
        <taxon>unclassified sequences</taxon>
        <taxon>metagenomes</taxon>
        <taxon>organismal metagenomes</taxon>
    </lineage>
</organism>
<dbReference type="AlphaFoldDB" id="A0A5J4RU08"/>
<name>A0A5J4RU08_9ZZZZ</name>
<accession>A0A5J4RU08</accession>
<gene>
    <name evidence="1" type="ORF">EZS27_014438</name>
</gene>
<comment type="caution">
    <text evidence="1">The sequence shown here is derived from an EMBL/GenBank/DDBJ whole genome shotgun (WGS) entry which is preliminary data.</text>
</comment>
<sequence>MYYARQKGIIPFNYALLHPIYKDYHWTDRKSIVQQANIIRSDKDFERYKKKIDVRFDVID</sequence>
<proteinExistence type="predicted"/>
<evidence type="ECO:0000313" key="1">
    <source>
        <dbReference type="EMBL" id="KAA6337477.1"/>
    </source>
</evidence>
<reference evidence="1" key="1">
    <citation type="submission" date="2019-03" db="EMBL/GenBank/DDBJ databases">
        <title>Single cell metagenomics reveals metabolic interactions within the superorganism composed of flagellate Streblomastix strix and complex community of Bacteroidetes bacteria on its surface.</title>
        <authorList>
            <person name="Treitli S.C."/>
            <person name="Kolisko M."/>
            <person name="Husnik F."/>
            <person name="Keeling P."/>
            <person name="Hampl V."/>
        </authorList>
    </citation>
    <scope>NUCLEOTIDE SEQUENCE</scope>
    <source>
        <strain evidence="1">STM</strain>
    </source>
</reference>